<feature type="transmembrane region" description="Helical" evidence="1">
    <location>
        <begin position="36"/>
        <end position="53"/>
    </location>
</feature>
<dbReference type="EMBL" id="JARQZJ010000061">
    <property type="protein sequence ID" value="KAK9879348.1"/>
    <property type="molecule type" value="Genomic_DNA"/>
</dbReference>
<gene>
    <name evidence="2" type="ORF">WA026_004199</name>
</gene>
<feature type="transmembrane region" description="Helical" evidence="1">
    <location>
        <begin position="366"/>
        <end position="383"/>
    </location>
</feature>
<feature type="transmembrane region" description="Helical" evidence="1">
    <location>
        <begin position="343"/>
        <end position="360"/>
    </location>
</feature>
<dbReference type="InterPro" id="IPR036259">
    <property type="entry name" value="MFS_trans_sf"/>
</dbReference>
<keyword evidence="1" id="KW-1133">Transmembrane helix</keyword>
<feature type="transmembrane region" description="Helical" evidence="1">
    <location>
        <begin position="287"/>
        <end position="316"/>
    </location>
</feature>
<keyword evidence="1" id="KW-0812">Transmembrane</keyword>
<protein>
    <submittedName>
        <fullName evidence="2">Uncharacterized protein</fullName>
    </submittedName>
</protein>
<proteinExistence type="predicted"/>
<evidence type="ECO:0000313" key="2">
    <source>
        <dbReference type="EMBL" id="KAK9879348.1"/>
    </source>
</evidence>
<feature type="transmembrane region" description="Helical" evidence="1">
    <location>
        <begin position="153"/>
        <end position="173"/>
    </location>
</feature>
<evidence type="ECO:0000256" key="1">
    <source>
        <dbReference type="SAM" id="Phobius"/>
    </source>
</evidence>
<dbReference type="SUPFAM" id="SSF103473">
    <property type="entry name" value="MFS general substrate transporter"/>
    <property type="match status" value="1"/>
</dbReference>
<keyword evidence="3" id="KW-1185">Reference proteome</keyword>
<feature type="transmembrane region" description="Helical" evidence="1">
    <location>
        <begin position="223"/>
        <end position="242"/>
    </location>
</feature>
<name>A0AAW1UFL4_9CUCU</name>
<organism evidence="2 3">
    <name type="scientific">Henosepilachna vigintioctopunctata</name>
    <dbReference type="NCBI Taxonomy" id="420089"/>
    <lineage>
        <taxon>Eukaryota</taxon>
        <taxon>Metazoa</taxon>
        <taxon>Ecdysozoa</taxon>
        <taxon>Arthropoda</taxon>
        <taxon>Hexapoda</taxon>
        <taxon>Insecta</taxon>
        <taxon>Pterygota</taxon>
        <taxon>Neoptera</taxon>
        <taxon>Endopterygota</taxon>
        <taxon>Coleoptera</taxon>
        <taxon>Polyphaga</taxon>
        <taxon>Cucujiformia</taxon>
        <taxon>Coccinelloidea</taxon>
        <taxon>Coccinellidae</taxon>
        <taxon>Epilachninae</taxon>
        <taxon>Epilachnini</taxon>
        <taxon>Henosepilachna</taxon>
    </lineage>
</organism>
<keyword evidence="1" id="KW-0472">Membrane</keyword>
<dbReference type="Proteomes" id="UP001431783">
    <property type="component" value="Unassembled WGS sequence"/>
</dbReference>
<reference evidence="2 3" key="1">
    <citation type="submission" date="2023-03" db="EMBL/GenBank/DDBJ databases">
        <title>Genome insight into feeding habits of ladybird beetles.</title>
        <authorList>
            <person name="Li H.-S."/>
            <person name="Huang Y.-H."/>
            <person name="Pang H."/>
        </authorList>
    </citation>
    <scope>NUCLEOTIDE SEQUENCE [LARGE SCALE GENOMIC DNA]</scope>
    <source>
        <strain evidence="2">SYSU_2023b</strain>
        <tissue evidence="2">Whole body</tissue>
    </source>
</reference>
<comment type="caution">
    <text evidence="2">The sequence shown here is derived from an EMBL/GenBank/DDBJ whole genome shotgun (WGS) entry which is preliminary data.</text>
</comment>
<evidence type="ECO:0000313" key="3">
    <source>
        <dbReference type="Proteomes" id="UP001431783"/>
    </source>
</evidence>
<feature type="transmembrane region" description="Helical" evidence="1">
    <location>
        <begin position="12"/>
        <end position="30"/>
    </location>
</feature>
<feature type="transmembrane region" description="Helical" evidence="1">
    <location>
        <begin position="73"/>
        <end position="95"/>
    </location>
</feature>
<dbReference type="Gene3D" id="1.20.1250.20">
    <property type="entry name" value="MFS general substrate transporter like domains"/>
    <property type="match status" value="1"/>
</dbReference>
<dbReference type="AlphaFoldDB" id="A0AAW1UFL4"/>
<accession>A0AAW1UFL4</accession>
<sequence length="407" mass="45752">MTTNNKIHLIQFLDFLCTSILMASVPPTLLKIGASLMHLGTFMSLSAAVRMIFVQFSTELMKVSKKQELIKHFLVACFLLNATLFFTTSVSGILINRMLYVVVNQVTVFCGQLTKNDSKEVGIHEKANVQMLVATLLSSAAVGSYIDIKGGFYTLVVIASFISGLQLVLIHQVEPEKDSKEKKQTELPTLGLIPKTFTNIFKSIRDIDIHFANWDALLIKSLLLSNAKVVCIFYVVMVIFVFRGNGALVCTTSAYQIVAITLSSLVYNKLNDKIVNLGNPREILEKSTILCAVSALVMGFSSTYIIYLLAFIPFIISRTFIQNYFSEVFEVTKNQKLRKDIETIAAITEIVCPVFIGMLFHLWRQNAYRVLAVAPFIVIYYIIRNKTSDKKYKKESSPKNVENNKDK</sequence>